<dbReference type="Proteomes" id="UP000277300">
    <property type="component" value="Unassembled WGS sequence"/>
</dbReference>
<evidence type="ECO:0000313" key="5">
    <source>
        <dbReference type="Proteomes" id="UP000284657"/>
    </source>
</evidence>
<evidence type="ECO:0000313" key="4">
    <source>
        <dbReference type="Proteomes" id="UP000277300"/>
    </source>
</evidence>
<protein>
    <submittedName>
        <fullName evidence="3">Uncharacterized protein</fullName>
    </submittedName>
</protein>
<comment type="caution">
    <text evidence="3">The sequence shown here is derived from an EMBL/GenBank/DDBJ whole genome shotgun (WGS) entry which is preliminary data.</text>
</comment>
<accession>A0A3F2RV30</accession>
<organism evidence="3 4">
    <name type="scientific">Phytophthora kernoviae</name>
    <dbReference type="NCBI Taxonomy" id="325452"/>
    <lineage>
        <taxon>Eukaryota</taxon>
        <taxon>Sar</taxon>
        <taxon>Stramenopiles</taxon>
        <taxon>Oomycota</taxon>
        <taxon>Peronosporomycetes</taxon>
        <taxon>Peronosporales</taxon>
        <taxon>Peronosporaceae</taxon>
        <taxon>Phytophthora</taxon>
    </lineage>
</organism>
<dbReference type="EMBL" id="MBDO02000065">
    <property type="protein sequence ID" value="RLN64785.1"/>
    <property type="molecule type" value="Genomic_DNA"/>
</dbReference>
<dbReference type="EMBL" id="MBAD02001261">
    <property type="protein sequence ID" value="RLN56535.1"/>
    <property type="molecule type" value="Genomic_DNA"/>
</dbReference>
<sequence length="303" mass="34350">MYKRLCQYEYAKEFLLGHCSEIYQPLKKFMLQNLKHVRYVRPPRGWNDGDVRIFGSKQPFQDLIAGFTPVGVLYIRDAMATDGIKAFSSRMDVHLGGGCDRDWYQLVPKEIEGALGKFCDCYDFDADSDCDPYTPREREELGVPYLFDARVKLLEAMNLLEKGIVQHCSCALQLVDFDDHTGFRFGTSQSVIISLTAALEAKVQDRLPVNDAGVQSDGDRGDGEDSEEGEEETDLWDEHFDWEAEQELAREARKCERQLNLQGVKQLRAAASEAKLKPVNTNNKGELTRLINSVENGVGARFF</sequence>
<evidence type="ECO:0000256" key="1">
    <source>
        <dbReference type="SAM" id="MobiDB-lite"/>
    </source>
</evidence>
<evidence type="ECO:0000313" key="3">
    <source>
        <dbReference type="EMBL" id="RLN64785.1"/>
    </source>
</evidence>
<reference evidence="4 5" key="1">
    <citation type="submission" date="2018-07" db="EMBL/GenBank/DDBJ databases">
        <title>Genome sequencing of oomycete isolates from Chile give support for New Zealand origin for Phytophthora kernoviae and make available the first Nothophytophthora sp. genome.</title>
        <authorList>
            <person name="Studholme D.J."/>
            <person name="Sanfuentes E."/>
            <person name="Panda P."/>
            <person name="Hill R."/>
            <person name="Sambles C."/>
            <person name="Grant M."/>
            <person name="Williams N.M."/>
            <person name="Mcdougal R.L."/>
        </authorList>
    </citation>
    <scope>NUCLEOTIDE SEQUENCE [LARGE SCALE GENOMIC DNA]</scope>
    <source>
        <strain evidence="3">Chile6</strain>
        <strain evidence="2">Chile7</strain>
    </source>
</reference>
<dbReference type="Proteomes" id="UP000284657">
    <property type="component" value="Unassembled WGS sequence"/>
</dbReference>
<evidence type="ECO:0000313" key="2">
    <source>
        <dbReference type="EMBL" id="RLN56535.1"/>
    </source>
</evidence>
<dbReference type="OrthoDB" id="90143at2759"/>
<feature type="region of interest" description="Disordered" evidence="1">
    <location>
        <begin position="208"/>
        <end position="234"/>
    </location>
</feature>
<gene>
    <name evidence="2" type="ORF">BBJ29_002187</name>
    <name evidence="3" type="ORF">BBP00_00003232</name>
</gene>
<feature type="compositionally biased region" description="Acidic residues" evidence="1">
    <location>
        <begin position="224"/>
        <end position="234"/>
    </location>
</feature>
<dbReference type="AlphaFoldDB" id="A0A3F2RV30"/>
<name>A0A3F2RV30_9STRA</name>
<proteinExistence type="predicted"/>